<evidence type="ECO:0000259" key="1">
    <source>
        <dbReference type="Pfam" id="PF13173"/>
    </source>
</evidence>
<dbReference type="GO" id="GO:0005524">
    <property type="term" value="F:ATP binding"/>
    <property type="evidence" value="ECO:0007669"/>
    <property type="project" value="UniProtKB-KW"/>
</dbReference>
<organism evidence="3 4">
    <name type="scientific">Candidatus Cryosericum odellii</name>
    <dbReference type="NCBI Taxonomy" id="2290917"/>
    <lineage>
        <taxon>Bacteria</taxon>
        <taxon>Pseudomonadati</taxon>
        <taxon>Caldisericota/Cryosericota group</taxon>
        <taxon>Candidatus Cryosericota</taxon>
        <taxon>Candidatus Cryosericia</taxon>
        <taxon>Candidatus Cryosericales</taxon>
        <taxon>Candidatus Cryosericaceae</taxon>
        <taxon>Candidatus Cryosericum</taxon>
    </lineage>
</organism>
<keyword evidence="3" id="KW-0067">ATP-binding</keyword>
<dbReference type="PANTHER" id="PTHR33295">
    <property type="entry name" value="ATPASE"/>
    <property type="match status" value="1"/>
</dbReference>
<dbReference type="OrthoDB" id="9801684at2"/>
<feature type="domain" description="DUF4143" evidence="2">
    <location>
        <begin position="200"/>
        <end position="352"/>
    </location>
</feature>
<dbReference type="PANTHER" id="PTHR33295:SF20">
    <property type="entry name" value="ATPASE"/>
    <property type="match status" value="1"/>
</dbReference>
<dbReference type="Pfam" id="PF13635">
    <property type="entry name" value="DUF4143"/>
    <property type="match status" value="1"/>
</dbReference>
<proteinExistence type="predicted"/>
<gene>
    <name evidence="3" type="ORF">SMC5_09005</name>
</gene>
<evidence type="ECO:0000313" key="3">
    <source>
        <dbReference type="EMBL" id="RIE07767.1"/>
    </source>
</evidence>
<dbReference type="SUPFAM" id="SSF52540">
    <property type="entry name" value="P-loop containing nucleoside triphosphate hydrolases"/>
    <property type="match status" value="1"/>
</dbReference>
<reference evidence="3 4" key="1">
    <citation type="submission" date="2018-09" db="EMBL/GenBank/DDBJ databases">
        <title>Discovery and Ecogenomic Context for Candidatus Cryosericales, a Global Caldiserica Order Active in Thawing Permafrost.</title>
        <authorList>
            <person name="Martinez M.A."/>
            <person name="Woodcroft B.J."/>
            <person name="Ignacio Espinoza J.C."/>
            <person name="Zayed A."/>
            <person name="Singleton C.M."/>
            <person name="Boyd J."/>
            <person name="Li Y.-F."/>
            <person name="Purvine S."/>
            <person name="Maughan H."/>
            <person name="Hodgkins S.B."/>
            <person name="Anderson D."/>
            <person name="Sederholm M."/>
            <person name="Temperton B."/>
            <person name="Saleska S.R."/>
            <person name="Tyson G.W."/>
            <person name="Rich V.I."/>
        </authorList>
    </citation>
    <scope>NUCLEOTIDE SEQUENCE [LARGE SCALE GENOMIC DNA]</scope>
    <source>
        <strain evidence="3 4">SMC5</strain>
    </source>
</reference>
<comment type="caution">
    <text evidence="3">The sequence shown here is derived from an EMBL/GenBank/DDBJ whole genome shotgun (WGS) entry which is preliminary data.</text>
</comment>
<dbReference type="EMBL" id="QXIU01000219">
    <property type="protein sequence ID" value="RIE07767.1"/>
    <property type="molecule type" value="Genomic_DNA"/>
</dbReference>
<dbReference type="InterPro" id="IPR025420">
    <property type="entry name" value="DUF4143"/>
</dbReference>
<accession>A0A398D5Z1</accession>
<dbReference type="AlphaFoldDB" id="A0A398D5Z1"/>
<dbReference type="Pfam" id="PF13173">
    <property type="entry name" value="AAA_14"/>
    <property type="match status" value="1"/>
</dbReference>
<dbReference type="InterPro" id="IPR027417">
    <property type="entry name" value="P-loop_NTPase"/>
</dbReference>
<sequence>MIDRPIYMKTLQEFRDKKVIKIVTGIRRCGKSTLLLMFAEYLRKSGVSEDHIIQMNFESFRWKDITDSQKLYDAVADKIVHGSRTYIILDEVQMVQGWSKAIDSFLVDFDTDIYITGSNTYLLSSEFSTLLSGRYVEIRMLPLSFREFLDFNTFASNVSVDEKFQKYLQFGGMPAISEYDFNQERINDVLQGIYSTVILKDVLERNKIADQMLLKKIVAFLADDVGNIVSPNSISNFLASQGGINKDRKNPASRTVETYIGYLQNAFVFYSAQRYDIKGKQYLKTLGKYYIVDTGLRNMLLGYRDTDRGHILENIVYFELLRRGYRVSIGILGGKEIDFVAEKPEHMMYVQVAESITGVETRERELVPLQNIPDNYEKIVLSMDKSYVTSYAGIKAENIIDFLLE</sequence>
<keyword evidence="3" id="KW-0547">Nucleotide-binding</keyword>
<dbReference type="RefSeq" id="WP_119120441.1">
    <property type="nucleotide sequence ID" value="NZ_QXIU01000219.1"/>
</dbReference>
<name>A0A398D5Z1_9BACT</name>
<feature type="domain" description="AAA" evidence="1">
    <location>
        <begin position="20"/>
        <end position="149"/>
    </location>
</feature>
<evidence type="ECO:0000313" key="4">
    <source>
        <dbReference type="Proteomes" id="UP000266489"/>
    </source>
</evidence>
<dbReference type="InterPro" id="IPR041682">
    <property type="entry name" value="AAA_14"/>
</dbReference>
<dbReference type="Proteomes" id="UP000266489">
    <property type="component" value="Unassembled WGS sequence"/>
</dbReference>
<evidence type="ECO:0000259" key="2">
    <source>
        <dbReference type="Pfam" id="PF13635"/>
    </source>
</evidence>
<protein>
    <submittedName>
        <fullName evidence="3">ATP-binding protein</fullName>
    </submittedName>
</protein>